<dbReference type="PANTHER" id="PTHR11177:SF317">
    <property type="entry name" value="CHITINASE 12-RELATED"/>
    <property type="match status" value="1"/>
</dbReference>
<feature type="chain" id="PRO_5004796696" description="chitinase" evidence="12">
    <location>
        <begin position="29"/>
        <end position="560"/>
    </location>
</feature>
<name>W0T116_9BACL</name>
<dbReference type="GO" id="GO:0005576">
    <property type="term" value="C:extracellular region"/>
    <property type="evidence" value="ECO:0007669"/>
    <property type="project" value="InterPro"/>
</dbReference>
<feature type="domain" description="GH18" evidence="14">
    <location>
        <begin position="188"/>
        <end position="560"/>
    </location>
</feature>
<accession>W0T116</accession>
<dbReference type="SUPFAM" id="SSF51445">
    <property type="entry name" value="(Trans)glycosidases"/>
    <property type="match status" value="1"/>
</dbReference>
<dbReference type="GO" id="GO:0030246">
    <property type="term" value="F:carbohydrate binding"/>
    <property type="evidence" value="ECO:0007669"/>
    <property type="project" value="InterPro"/>
</dbReference>
<dbReference type="PROSITE" id="PS01095">
    <property type="entry name" value="GH18_1"/>
    <property type="match status" value="1"/>
</dbReference>
<evidence type="ECO:0000256" key="4">
    <source>
        <dbReference type="ARBA" id="ARBA00022729"/>
    </source>
</evidence>
<dbReference type="InterPro" id="IPR001223">
    <property type="entry name" value="Glyco_hydro18_cat"/>
</dbReference>
<dbReference type="InterPro" id="IPR029070">
    <property type="entry name" value="Chitinase_insertion_sf"/>
</dbReference>
<dbReference type="PROSITE" id="PS50853">
    <property type="entry name" value="FN3"/>
    <property type="match status" value="1"/>
</dbReference>
<sequence length="560" mass="60934">MNIKNRKSLSLAVVLLLLLTIVPLSAFAVSEWQPNVSYKVNDTVSYGGTVYKCLQAHTSLVGWEPPNTPALWQKTDGGGTPTPDTQAPTAPSNLTSPSQTSSSITLSWNAATDNVAVTGYDVYRGTTKVGSATTTSYTDSGLNADTSYSYSVKAKDAAGNVSAASNTLTAKTKTATSPDPDPQPPTSKKIIGYYPAWATYGRNYQVADIDASKITHINYAFANITNGEIVVGDTYADTDKFFPGDCWDPGCKRGNFNQLQKLKAAYPHLKTLISVGGWTWSGGFSDAALTDASRTKFADSAVRFVRQYGFDGVDLDWEYPVGGGLNPGRPEDKQNFTLLLQKMREKLNAAGQQDGKKYLLTIASGASPNYVQNTELGQVKDYVDWINIMTYDFHGGWENVSGHNAPLYVDPSDPSPNKNDFNVAAAVQNHINAGVPASKIVMGMPFYGRGWQGCKSTNNGQYQSCTGTPTGTWETGVFDFSDLENNYINKNGYTRYWNDTSKVPYLYNPSNGVFISYDDAESFGYKTSFLKSKGLGGAMFWELSGDRNGTLLNKLYNDLN</sequence>
<comment type="catalytic activity">
    <reaction evidence="1">
        <text>Random endo-hydrolysis of N-acetyl-beta-D-glucosaminide (1-&gt;4)-beta-linkages in chitin and chitodextrins.</text>
        <dbReference type="EC" id="3.2.1.14"/>
    </reaction>
</comment>
<reference evidence="15" key="1">
    <citation type="journal article" date="2014" name="Appl. Microbiol. Biotechnol.">
        <title>Highly thermostable and surfactant-activated chitinase from a subseafloor bacterium, Laceyella putida.</title>
        <authorList>
            <person name="Shibasaki H."/>
            <person name="Uchimura K."/>
            <person name="Miura T."/>
            <person name="Kobayashi T."/>
            <person name="Usami R."/>
            <person name="Horikoshi K."/>
        </authorList>
    </citation>
    <scope>NUCLEOTIDE SEQUENCE</scope>
    <source>
        <strain evidence="15">JAM-FM3001</strain>
    </source>
</reference>
<keyword evidence="7" id="KW-0119">Carbohydrate metabolism</keyword>
<dbReference type="CDD" id="cd00063">
    <property type="entry name" value="FN3"/>
    <property type="match status" value="1"/>
</dbReference>
<dbReference type="CDD" id="cd12214">
    <property type="entry name" value="ChiA1_BD"/>
    <property type="match status" value="1"/>
</dbReference>
<dbReference type="GO" id="GO:0006032">
    <property type="term" value="P:chitin catabolic process"/>
    <property type="evidence" value="ECO:0007669"/>
    <property type="project" value="UniProtKB-KW"/>
</dbReference>
<protein>
    <recommendedName>
        <fullName evidence="3">chitinase</fullName>
        <ecNumber evidence="3">3.2.1.14</ecNumber>
    </recommendedName>
</protein>
<keyword evidence="9" id="KW-0624">Polysaccharide degradation</keyword>
<feature type="signal peptide" evidence="12">
    <location>
        <begin position="1"/>
        <end position="28"/>
    </location>
</feature>
<dbReference type="SUPFAM" id="SSF51055">
    <property type="entry name" value="Carbohydrate binding domain"/>
    <property type="match status" value="1"/>
</dbReference>
<dbReference type="SMART" id="SM00060">
    <property type="entry name" value="FN3"/>
    <property type="match status" value="1"/>
</dbReference>
<evidence type="ECO:0000256" key="11">
    <source>
        <dbReference type="SAM" id="MobiDB-lite"/>
    </source>
</evidence>
<organism evidence="15">
    <name type="scientific">Laceyella putida</name>
    <dbReference type="NCBI Taxonomy" id="110101"/>
    <lineage>
        <taxon>Bacteria</taxon>
        <taxon>Bacillati</taxon>
        <taxon>Bacillota</taxon>
        <taxon>Bacilli</taxon>
        <taxon>Bacillales</taxon>
        <taxon>Thermoactinomycetaceae</taxon>
        <taxon>Laceyella</taxon>
    </lineage>
</organism>
<dbReference type="Pfam" id="PF00041">
    <property type="entry name" value="fn3"/>
    <property type="match status" value="1"/>
</dbReference>
<dbReference type="CDD" id="cd06548">
    <property type="entry name" value="GH18_chitinase"/>
    <property type="match status" value="1"/>
</dbReference>
<dbReference type="PANTHER" id="PTHR11177">
    <property type="entry name" value="CHITINASE"/>
    <property type="match status" value="1"/>
</dbReference>
<feature type="region of interest" description="Disordered" evidence="11">
    <location>
        <begin position="163"/>
        <end position="187"/>
    </location>
</feature>
<dbReference type="AlphaFoldDB" id="W0T116"/>
<dbReference type="Gene3D" id="3.10.50.10">
    <property type="match status" value="1"/>
</dbReference>
<feature type="compositionally biased region" description="Low complexity" evidence="11">
    <location>
        <begin position="81"/>
        <end position="101"/>
    </location>
</feature>
<dbReference type="PROSITE" id="PS51910">
    <property type="entry name" value="GH18_2"/>
    <property type="match status" value="1"/>
</dbReference>
<keyword evidence="8 10" id="KW-0326">Glycosidase</keyword>
<dbReference type="Pfam" id="PF02839">
    <property type="entry name" value="CBM_5_12"/>
    <property type="match status" value="1"/>
</dbReference>
<evidence type="ECO:0000256" key="12">
    <source>
        <dbReference type="SAM" id="SignalP"/>
    </source>
</evidence>
<evidence type="ECO:0000259" key="14">
    <source>
        <dbReference type="PROSITE" id="PS51910"/>
    </source>
</evidence>
<dbReference type="Pfam" id="PF00704">
    <property type="entry name" value="Glyco_hydro_18"/>
    <property type="match status" value="1"/>
</dbReference>
<evidence type="ECO:0000256" key="1">
    <source>
        <dbReference type="ARBA" id="ARBA00000822"/>
    </source>
</evidence>
<comment type="similarity">
    <text evidence="2">Belongs to the glycosyl hydrolase 18 family. Chitinase class II subfamily.</text>
</comment>
<dbReference type="SUPFAM" id="SSF49265">
    <property type="entry name" value="Fibronectin type III"/>
    <property type="match status" value="1"/>
</dbReference>
<dbReference type="GO" id="GO:0008843">
    <property type="term" value="F:endochitinase activity"/>
    <property type="evidence" value="ECO:0007669"/>
    <property type="project" value="UniProtKB-EC"/>
</dbReference>
<evidence type="ECO:0000313" key="15">
    <source>
        <dbReference type="EMBL" id="BAO37115.1"/>
    </source>
</evidence>
<dbReference type="FunFam" id="2.60.40.10:FF:001114">
    <property type="entry name" value="Chitinase A1"/>
    <property type="match status" value="1"/>
</dbReference>
<evidence type="ECO:0000259" key="13">
    <source>
        <dbReference type="PROSITE" id="PS50853"/>
    </source>
</evidence>
<feature type="compositionally biased region" description="Polar residues" evidence="11">
    <location>
        <begin position="163"/>
        <end position="175"/>
    </location>
</feature>
<feature type="region of interest" description="Disordered" evidence="11">
    <location>
        <begin position="70"/>
        <end position="101"/>
    </location>
</feature>
<evidence type="ECO:0000256" key="7">
    <source>
        <dbReference type="ARBA" id="ARBA00023277"/>
    </source>
</evidence>
<dbReference type="InterPro" id="IPR001579">
    <property type="entry name" value="Glyco_hydro_18_chit_AS"/>
</dbReference>
<evidence type="ECO:0000256" key="5">
    <source>
        <dbReference type="ARBA" id="ARBA00022801"/>
    </source>
</evidence>
<dbReference type="EMBL" id="AB829901">
    <property type="protein sequence ID" value="BAO37115.1"/>
    <property type="molecule type" value="Genomic_DNA"/>
</dbReference>
<evidence type="ECO:0000256" key="2">
    <source>
        <dbReference type="ARBA" id="ARBA00009121"/>
    </source>
</evidence>
<keyword evidence="5 10" id="KW-0378">Hydrolase</keyword>
<dbReference type="InterPro" id="IPR003610">
    <property type="entry name" value="CBM5/12"/>
</dbReference>
<proteinExistence type="inferred from homology"/>
<dbReference type="InterPro" id="IPR011583">
    <property type="entry name" value="Chitinase_II/V-like_cat"/>
</dbReference>
<dbReference type="InterPro" id="IPR050314">
    <property type="entry name" value="Glycosyl_Hydrlase_18"/>
</dbReference>
<feature type="domain" description="Fibronectin type-III" evidence="13">
    <location>
        <begin position="90"/>
        <end position="175"/>
    </location>
</feature>
<evidence type="ECO:0000256" key="8">
    <source>
        <dbReference type="ARBA" id="ARBA00023295"/>
    </source>
</evidence>
<dbReference type="Gene3D" id="2.10.10.20">
    <property type="entry name" value="Carbohydrate-binding module superfamily 5/12"/>
    <property type="match status" value="1"/>
</dbReference>
<keyword evidence="4 12" id="KW-0732">Signal</keyword>
<dbReference type="SMART" id="SM00636">
    <property type="entry name" value="Glyco_18"/>
    <property type="match status" value="1"/>
</dbReference>
<dbReference type="GO" id="GO:0000272">
    <property type="term" value="P:polysaccharide catabolic process"/>
    <property type="evidence" value="ECO:0007669"/>
    <property type="project" value="UniProtKB-KW"/>
</dbReference>
<evidence type="ECO:0000256" key="6">
    <source>
        <dbReference type="ARBA" id="ARBA00023024"/>
    </source>
</evidence>
<dbReference type="Gene3D" id="2.60.40.10">
    <property type="entry name" value="Immunoglobulins"/>
    <property type="match status" value="1"/>
</dbReference>
<evidence type="ECO:0000256" key="9">
    <source>
        <dbReference type="ARBA" id="ARBA00023326"/>
    </source>
</evidence>
<evidence type="ECO:0000256" key="10">
    <source>
        <dbReference type="RuleBase" id="RU000489"/>
    </source>
</evidence>
<dbReference type="GO" id="GO:0008061">
    <property type="term" value="F:chitin binding"/>
    <property type="evidence" value="ECO:0007669"/>
    <property type="project" value="InterPro"/>
</dbReference>
<dbReference type="SMART" id="SM00495">
    <property type="entry name" value="ChtBD3"/>
    <property type="match status" value="1"/>
</dbReference>
<evidence type="ECO:0000256" key="3">
    <source>
        <dbReference type="ARBA" id="ARBA00012729"/>
    </source>
</evidence>
<keyword evidence="6" id="KW-0146">Chitin degradation</keyword>
<dbReference type="InterPro" id="IPR013783">
    <property type="entry name" value="Ig-like_fold"/>
</dbReference>
<dbReference type="EC" id="3.2.1.14" evidence="3"/>
<dbReference type="InterPro" id="IPR017853">
    <property type="entry name" value="GH"/>
</dbReference>
<dbReference type="SUPFAM" id="SSF54556">
    <property type="entry name" value="Chitinase insertion domain"/>
    <property type="match status" value="1"/>
</dbReference>
<dbReference type="Gene3D" id="3.20.20.80">
    <property type="entry name" value="Glycosidases"/>
    <property type="match status" value="1"/>
</dbReference>
<dbReference type="InterPro" id="IPR036116">
    <property type="entry name" value="FN3_sf"/>
</dbReference>
<dbReference type="InterPro" id="IPR036573">
    <property type="entry name" value="CBM_sf_5/12"/>
</dbReference>
<dbReference type="InterPro" id="IPR003961">
    <property type="entry name" value="FN3_dom"/>
</dbReference>